<feature type="region of interest" description="Disordered" evidence="1">
    <location>
        <begin position="363"/>
        <end position="401"/>
    </location>
</feature>
<dbReference type="AlphaFoldDB" id="A0A5C6BW44"/>
<dbReference type="OrthoDB" id="265007at2"/>
<evidence type="ECO:0000313" key="2">
    <source>
        <dbReference type="EMBL" id="TWU16112.1"/>
    </source>
</evidence>
<organism evidence="2 3">
    <name type="scientific">Allorhodopirellula heiligendammensis</name>
    <dbReference type="NCBI Taxonomy" id="2714739"/>
    <lineage>
        <taxon>Bacteria</taxon>
        <taxon>Pseudomonadati</taxon>
        <taxon>Planctomycetota</taxon>
        <taxon>Planctomycetia</taxon>
        <taxon>Pirellulales</taxon>
        <taxon>Pirellulaceae</taxon>
        <taxon>Allorhodopirellula</taxon>
    </lineage>
</organism>
<name>A0A5C6BW44_9BACT</name>
<dbReference type="RefSeq" id="WP_146407834.1">
    <property type="nucleotide sequence ID" value="NZ_SJPU01000002.1"/>
</dbReference>
<protein>
    <recommendedName>
        <fullName evidence="4">Sulfatase</fullName>
    </recommendedName>
</protein>
<keyword evidence="3" id="KW-1185">Reference proteome</keyword>
<proteinExistence type="predicted"/>
<accession>A0A5C6BW44</accession>
<dbReference type="EMBL" id="SJPU01000002">
    <property type="protein sequence ID" value="TWU16112.1"/>
    <property type="molecule type" value="Genomic_DNA"/>
</dbReference>
<sequence>MLLFTLEGFTPAALSCYGSSWNRTESIDAAASIGTVWDRAVTPVTDPLAQLDRWLSCGQFPADHMVVVTDDERLSRLPSADAIGELMVIPQPGGDRVADSLEDTTLASLVAIAAEQLPDNPHVWLHSRFLTRLWDAPRDLFPIDQLDEADLAPLDAAESLELELEQQHRSDVDEPPGMPAILPHWQPPHFLRRAADDPDLVMAWMRTYGCQIRLVDALFGLLHSVAAETGHDAIVLAGTSGFALGQNGAIGHRAGPLRSCHLHVPIVAAPLHAEGRVGGSDASFSGVGIRDRNVASADRLPAIMAAVTSEPTRSPLSPEVWAARRAHDQESVAPDDAVVTRQGQQHVAITTRDWFYATQLVTADGESSSDSQTSHDNQGPADDERPTDHGEPDSRGHLYLKPDDLWDVNDVARLRADTANQFAETLRNE</sequence>
<comment type="caution">
    <text evidence="2">The sequence shown here is derived from an EMBL/GenBank/DDBJ whole genome shotgun (WGS) entry which is preliminary data.</text>
</comment>
<feature type="compositionally biased region" description="Basic and acidic residues" evidence="1">
    <location>
        <begin position="382"/>
        <end position="401"/>
    </location>
</feature>
<evidence type="ECO:0000313" key="3">
    <source>
        <dbReference type="Proteomes" id="UP000319908"/>
    </source>
</evidence>
<dbReference type="Proteomes" id="UP000319908">
    <property type="component" value="Unassembled WGS sequence"/>
</dbReference>
<feature type="compositionally biased region" description="Polar residues" evidence="1">
    <location>
        <begin position="363"/>
        <end position="377"/>
    </location>
</feature>
<gene>
    <name evidence="2" type="ORF">Poly21_33170</name>
</gene>
<evidence type="ECO:0000256" key="1">
    <source>
        <dbReference type="SAM" id="MobiDB-lite"/>
    </source>
</evidence>
<evidence type="ECO:0008006" key="4">
    <source>
        <dbReference type="Google" id="ProtNLM"/>
    </source>
</evidence>
<reference evidence="2 3" key="1">
    <citation type="journal article" date="2020" name="Antonie Van Leeuwenhoek">
        <title>Rhodopirellula heiligendammensis sp. nov., Rhodopirellula pilleata sp. nov., and Rhodopirellula solitaria sp. nov. isolated from natural or artificial marine surfaces in Northern Germany and California, USA, and emended description of the genus Rhodopirellula.</title>
        <authorList>
            <person name="Kallscheuer N."/>
            <person name="Wiegand S."/>
            <person name="Jogler M."/>
            <person name="Boedeker C."/>
            <person name="Peeters S.H."/>
            <person name="Rast P."/>
            <person name="Heuer A."/>
            <person name="Jetten M.S.M."/>
            <person name="Rohde M."/>
            <person name="Jogler C."/>
        </authorList>
    </citation>
    <scope>NUCLEOTIDE SEQUENCE [LARGE SCALE GENOMIC DNA]</scope>
    <source>
        <strain evidence="2 3">Poly21</strain>
    </source>
</reference>